<dbReference type="InterPro" id="IPR021080">
    <property type="entry name" value="Minor_capsid_protein"/>
</dbReference>
<evidence type="ECO:0000313" key="2">
    <source>
        <dbReference type="Proteomes" id="UP001215143"/>
    </source>
</evidence>
<name>A0ABY7W8D9_9BACI</name>
<accession>A0ABY7W8D9</accession>
<reference evidence="1 2" key="1">
    <citation type="submission" date="2023-02" db="EMBL/GenBank/DDBJ databases">
        <authorList>
            <person name="Liu G."/>
        </authorList>
    </citation>
    <scope>NUCLEOTIDE SEQUENCE [LARGE SCALE GENOMIC DNA]</scope>
    <source>
        <strain evidence="1 2">DSM 23008</strain>
    </source>
</reference>
<proteinExistence type="predicted"/>
<sequence>MTHVKVTIDTKNIGPKLLNAVKGARPILTQQVVKDSNNFIPFDTGNAQASSLRTSNFEEGQAVWDTPYIRKIYYGLRMNFSKDVNPLAGPLWFERAHAAYGSQWSNMAERAVRSNL</sequence>
<dbReference type="EMBL" id="CP117834">
    <property type="protein sequence ID" value="WDF02955.1"/>
    <property type="molecule type" value="Genomic_DNA"/>
</dbReference>
<protein>
    <submittedName>
        <fullName evidence="1">Minor capsid protein</fullName>
    </submittedName>
</protein>
<dbReference type="RefSeq" id="WP_274272462.1">
    <property type="nucleotide sequence ID" value="NZ_CP117834.1"/>
</dbReference>
<evidence type="ECO:0000313" key="1">
    <source>
        <dbReference type="EMBL" id="WDF02955.1"/>
    </source>
</evidence>
<organism evidence="1 2">
    <name type="scientific">Shouchella hunanensis</name>
    <dbReference type="NCBI Taxonomy" id="766894"/>
    <lineage>
        <taxon>Bacteria</taxon>
        <taxon>Bacillati</taxon>
        <taxon>Bacillota</taxon>
        <taxon>Bacilli</taxon>
        <taxon>Bacillales</taxon>
        <taxon>Bacillaceae</taxon>
        <taxon>Shouchella</taxon>
    </lineage>
</organism>
<dbReference type="Pfam" id="PF11114">
    <property type="entry name" value="Minor_capsid_2"/>
    <property type="match status" value="1"/>
</dbReference>
<dbReference type="Proteomes" id="UP001215143">
    <property type="component" value="Chromosome"/>
</dbReference>
<gene>
    <name evidence="1" type="ORF">PQ477_15825</name>
</gene>
<keyword evidence="2" id="KW-1185">Reference proteome</keyword>